<comment type="caution">
    <text evidence="2">The sequence shown here is derived from an EMBL/GenBank/DDBJ whole genome shotgun (WGS) entry which is preliminary data.</text>
</comment>
<evidence type="ECO:0000313" key="2">
    <source>
        <dbReference type="EMBL" id="GAH98800.1"/>
    </source>
</evidence>
<reference evidence="2" key="1">
    <citation type="journal article" date="2014" name="Front. Microbiol.">
        <title>High frequency of phylogenetically diverse reductive dehalogenase-homologous genes in deep subseafloor sedimentary metagenomes.</title>
        <authorList>
            <person name="Kawai M."/>
            <person name="Futagami T."/>
            <person name="Toyoda A."/>
            <person name="Takaki Y."/>
            <person name="Nishi S."/>
            <person name="Hori S."/>
            <person name="Arai W."/>
            <person name="Tsubouchi T."/>
            <person name="Morono Y."/>
            <person name="Uchiyama I."/>
            <person name="Ito T."/>
            <person name="Fujiyama A."/>
            <person name="Inagaki F."/>
            <person name="Takami H."/>
        </authorList>
    </citation>
    <scope>NUCLEOTIDE SEQUENCE</scope>
    <source>
        <strain evidence="2">Expedition CK06-06</strain>
    </source>
</reference>
<evidence type="ECO:0008006" key="3">
    <source>
        <dbReference type="Google" id="ProtNLM"/>
    </source>
</evidence>
<dbReference type="InterPro" id="IPR002052">
    <property type="entry name" value="DNA_methylase_N6_adenine_CS"/>
</dbReference>
<dbReference type="AlphaFoldDB" id="X1KYT4"/>
<organism evidence="2">
    <name type="scientific">marine sediment metagenome</name>
    <dbReference type="NCBI Taxonomy" id="412755"/>
    <lineage>
        <taxon>unclassified sequences</taxon>
        <taxon>metagenomes</taxon>
        <taxon>ecological metagenomes</taxon>
    </lineage>
</organism>
<protein>
    <recommendedName>
        <fullName evidence="3">MT-A70 family protein</fullName>
    </recommendedName>
</protein>
<dbReference type="InterPro" id="IPR007757">
    <property type="entry name" value="MT-A70-like"/>
</dbReference>
<dbReference type="GO" id="GO:0032259">
    <property type="term" value="P:methylation"/>
    <property type="evidence" value="ECO:0007669"/>
    <property type="project" value="InterPro"/>
</dbReference>
<dbReference type="PROSITE" id="PS51143">
    <property type="entry name" value="MT_A70"/>
    <property type="match status" value="1"/>
</dbReference>
<sequence>MKKYQIIYADPPWQYKRWMYKNNRFCIDLKYNTMTTLDICNLPVKSISDKDCILFLWSPGPKINEALIVIDCWGFKYKSIAFTWVKRNKRGATLISSRQNYRPPESSQGRVKECPRGN</sequence>
<dbReference type="GO" id="GO:0003676">
    <property type="term" value="F:nucleic acid binding"/>
    <property type="evidence" value="ECO:0007669"/>
    <property type="project" value="InterPro"/>
</dbReference>
<name>X1KYT4_9ZZZZ</name>
<dbReference type="PROSITE" id="PS00092">
    <property type="entry name" value="N6_MTASE"/>
    <property type="match status" value="1"/>
</dbReference>
<dbReference type="Pfam" id="PF05063">
    <property type="entry name" value="MT-A70"/>
    <property type="match status" value="1"/>
</dbReference>
<feature type="region of interest" description="Disordered" evidence="1">
    <location>
        <begin position="96"/>
        <end position="118"/>
    </location>
</feature>
<dbReference type="EMBL" id="BARV01001660">
    <property type="protein sequence ID" value="GAH98800.1"/>
    <property type="molecule type" value="Genomic_DNA"/>
</dbReference>
<feature type="compositionally biased region" description="Polar residues" evidence="1">
    <location>
        <begin position="96"/>
        <end position="109"/>
    </location>
</feature>
<dbReference type="GO" id="GO:0008168">
    <property type="term" value="F:methyltransferase activity"/>
    <property type="evidence" value="ECO:0007669"/>
    <property type="project" value="InterPro"/>
</dbReference>
<proteinExistence type="predicted"/>
<gene>
    <name evidence="2" type="ORF">S06H3_04676</name>
</gene>
<evidence type="ECO:0000256" key="1">
    <source>
        <dbReference type="SAM" id="MobiDB-lite"/>
    </source>
</evidence>
<accession>X1KYT4</accession>